<feature type="repeat" description="WD" evidence="9">
    <location>
        <begin position="407"/>
        <end position="439"/>
    </location>
</feature>
<keyword evidence="2 9" id="KW-0853">WD repeat</keyword>
<dbReference type="GO" id="GO:0005730">
    <property type="term" value="C:nucleolus"/>
    <property type="evidence" value="ECO:0007669"/>
    <property type="project" value="UniProtKB-SubCell"/>
</dbReference>
<keyword evidence="4" id="KW-0539">Nucleus</keyword>
<feature type="repeat" description="WD" evidence="9">
    <location>
        <begin position="145"/>
        <end position="187"/>
    </location>
</feature>
<dbReference type="PANTHER" id="PTHR19848">
    <property type="entry name" value="WD40 REPEAT PROTEIN"/>
    <property type="match status" value="1"/>
</dbReference>
<evidence type="ECO:0000259" key="10">
    <source>
        <dbReference type="Pfam" id="PF08154"/>
    </source>
</evidence>
<comment type="similarity">
    <text evidence="5">Belongs to the NLE1/RSA4 family.</text>
</comment>
<evidence type="ECO:0000256" key="8">
    <source>
        <dbReference type="ARBA" id="ARBA00080836"/>
    </source>
</evidence>
<dbReference type="Pfam" id="PF08154">
    <property type="entry name" value="NLE"/>
    <property type="match status" value="1"/>
</dbReference>
<feature type="repeat" description="WD" evidence="9">
    <location>
        <begin position="231"/>
        <end position="270"/>
    </location>
</feature>
<dbReference type="PANTHER" id="PTHR19848:SF0">
    <property type="entry name" value="NOTCHLESS PROTEIN HOMOLOG 1"/>
    <property type="match status" value="1"/>
</dbReference>
<keyword evidence="12" id="KW-1185">Reference proteome</keyword>
<feature type="repeat" description="WD" evidence="9">
    <location>
        <begin position="280"/>
        <end position="315"/>
    </location>
</feature>
<evidence type="ECO:0000256" key="7">
    <source>
        <dbReference type="ARBA" id="ARBA00077034"/>
    </source>
</evidence>
<dbReference type="FunFam" id="2.130.10.10:FF:000092">
    <property type="entry name" value="notchless protein homolog"/>
    <property type="match status" value="1"/>
</dbReference>
<dbReference type="CDD" id="cd00200">
    <property type="entry name" value="WD40"/>
    <property type="match status" value="1"/>
</dbReference>
<gene>
    <name evidence="11" type="ORF">J8A68_002334</name>
</gene>
<feature type="domain" description="NLE" evidence="10">
    <location>
        <begin position="32"/>
        <end position="81"/>
    </location>
</feature>
<protein>
    <recommendedName>
        <fullName evidence="6">Ribosome assembly protein 4</fullName>
    </recommendedName>
    <alternativeName>
        <fullName evidence="8">Notchless protein homolog 1</fullName>
    </alternativeName>
    <alternativeName>
        <fullName evidence="7">Ribosome biogenesis factor RSA4</fullName>
    </alternativeName>
</protein>
<dbReference type="PROSITE" id="PS50082">
    <property type="entry name" value="WD_REPEATS_2"/>
    <property type="match status" value="7"/>
</dbReference>
<dbReference type="InterPro" id="IPR001680">
    <property type="entry name" value="WD40_rpt"/>
</dbReference>
<evidence type="ECO:0000313" key="11">
    <source>
        <dbReference type="EMBL" id="KAG7664151.1"/>
    </source>
</evidence>
<evidence type="ECO:0000256" key="5">
    <source>
        <dbReference type="ARBA" id="ARBA00061016"/>
    </source>
</evidence>
<feature type="repeat" description="WD" evidence="9">
    <location>
        <begin position="449"/>
        <end position="490"/>
    </location>
</feature>
<evidence type="ECO:0000256" key="9">
    <source>
        <dbReference type="PROSITE-ProRule" id="PRU00221"/>
    </source>
</evidence>
<name>A0A8J5QPB1_9ASCO</name>
<evidence type="ECO:0000313" key="12">
    <source>
        <dbReference type="Proteomes" id="UP000694255"/>
    </source>
</evidence>
<reference evidence="11 12" key="1">
    <citation type="journal article" date="2021" name="DNA Res.">
        <title>Genome analysis of Candida subhashii reveals its hybrid nature and dual mitochondrial genome conformations.</title>
        <authorList>
            <person name="Mixao V."/>
            <person name="Hegedusova E."/>
            <person name="Saus E."/>
            <person name="Pryszcz L.P."/>
            <person name="Cillingova A."/>
            <person name="Nosek J."/>
            <person name="Gabaldon T."/>
        </authorList>
    </citation>
    <scope>NUCLEOTIDE SEQUENCE [LARGE SCALE GENOMIC DNA]</scope>
    <source>
        <strain evidence="11 12">CBS 10753</strain>
    </source>
</reference>
<comment type="subcellular location">
    <subcellularLocation>
        <location evidence="1">Nucleus</location>
        <location evidence="1">Nucleolus</location>
    </subcellularLocation>
</comment>
<accession>A0A8J5QPB1</accession>
<dbReference type="Pfam" id="PF00400">
    <property type="entry name" value="WD40"/>
    <property type="match status" value="7"/>
</dbReference>
<dbReference type="OrthoDB" id="10267436at2759"/>
<feature type="repeat" description="WD" evidence="9">
    <location>
        <begin position="491"/>
        <end position="524"/>
    </location>
</feature>
<evidence type="ECO:0000256" key="6">
    <source>
        <dbReference type="ARBA" id="ARBA00068030"/>
    </source>
</evidence>
<feature type="repeat" description="WD" evidence="9">
    <location>
        <begin position="188"/>
        <end position="229"/>
    </location>
</feature>
<dbReference type="GeneID" id="73469135"/>
<dbReference type="InterPro" id="IPR019775">
    <property type="entry name" value="WD40_repeat_CS"/>
</dbReference>
<dbReference type="PROSITE" id="PS50294">
    <property type="entry name" value="WD_REPEATS_REGION"/>
    <property type="match status" value="7"/>
</dbReference>
<evidence type="ECO:0000256" key="1">
    <source>
        <dbReference type="ARBA" id="ARBA00004604"/>
    </source>
</evidence>
<comment type="caution">
    <text evidence="11">The sequence shown here is derived from an EMBL/GenBank/DDBJ whole genome shotgun (WGS) entry which is preliminary data.</text>
</comment>
<evidence type="ECO:0000256" key="3">
    <source>
        <dbReference type="ARBA" id="ARBA00022737"/>
    </source>
</evidence>
<dbReference type="EMBL" id="JAGSYN010000106">
    <property type="protein sequence ID" value="KAG7664151.1"/>
    <property type="molecule type" value="Genomic_DNA"/>
</dbReference>
<sequence>MATVIPPPSKKQKREAQQVRDVDFIPADLPNVLIKFQASDTGESIGGSIRVPGGITEKQLEELLNNLHGESDDPVPYTFSLLNETPDSTKTTTTNVAPTTIDIKDNLYTSILKPGIKTTEDFLTLVYTPRAIFKVKPITRSNAAIAGHGSTILCCQFAPNDSSRMCSGAGDSTARIWDCNTQTPIHTLSGHTNWVLCVAYSPCGTMIATGSMDNSIRLWDAQTGKALGKPLVGHNKWISSLSWEPIHLVNGNDSPRLVSGSKDGTVKVWNTGTRVCEFTMSGHTNAVSCVKWSGSNIVYSASHDKTIKSWDISAGGKCIQTLKSHAHWVNHLSISTEYVLRKGGYDHTSVKSSINDSREEMKAKALAQYEKVAMLNGTISERLITASDDFTMYLWEPLKSSKPVCRMTGHQKLVNHVSFSPDGRYVVSSSFDNSIKLWDGIRGTFIATLRGHVAPVYQTAWSADNRLLVSCSKDTTLKVWDIRTKKLSVDLPGHADEVYAVDWSMDGKRVASGGKDKMIRLWSH</sequence>
<dbReference type="SMART" id="SM00320">
    <property type="entry name" value="WD40"/>
    <property type="match status" value="8"/>
</dbReference>
<evidence type="ECO:0000256" key="4">
    <source>
        <dbReference type="ARBA" id="ARBA00023242"/>
    </source>
</evidence>
<dbReference type="AlphaFoldDB" id="A0A8J5QPB1"/>
<evidence type="ECO:0000256" key="2">
    <source>
        <dbReference type="ARBA" id="ARBA00022574"/>
    </source>
</evidence>
<dbReference type="Proteomes" id="UP000694255">
    <property type="component" value="Unassembled WGS sequence"/>
</dbReference>
<organism evidence="11 12">
    <name type="scientific">[Candida] subhashii</name>
    <dbReference type="NCBI Taxonomy" id="561895"/>
    <lineage>
        <taxon>Eukaryota</taxon>
        <taxon>Fungi</taxon>
        <taxon>Dikarya</taxon>
        <taxon>Ascomycota</taxon>
        <taxon>Saccharomycotina</taxon>
        <taxon>Pichiomycetes</taxon>
        <taxon>Debaryomycetaceae</taxon>
        <taxon>Spathaspora</taxon>
    </lineage>
</organism>
<keyword evidence="3" id="KW-0677">Repeat</keyword>
<dbReference type="InterPro" id="IPR012972">
    <property type="entry name" value="NLE"/>
</dbReference>
<dbReference type="PROSITE" id="PS00678">
    <property type="entry name" value="WD_REPEATS_1"/>
    <property type="match status" value="3"/>
</dbReference>
<proteinExistence type="inferred from homology"/>
<dbReference type="RefSeq" id="XP_049264383.1">
    <property type="nucleotide sequence ID" value="XM_049406073.1"/>
</dbReference>
<dbReference type="GO" id="GO:0000027">
    <property type="term" value="P:ribosomal large subunit assembly"/>
    <property type="evidence" value="ECO:0007669"/>
    <property type="project" value="TreeGrafter"/>
</dbReference>